<dbReference type="Proteomes" id="UP000002417">
    <property type="component" value="Chromosome"/>
</dbReference>
<protein>
    <submittedName>
        <fullName evidence="1">Uncharacterized protein</fullName>
    </submittedName>
</protein>
<reference evidence="1 2" key="1">
    <citation type="submission" date="2007-07" db="EMBL/GenBank/DDBJ databases">
        <title>Complete sequence of chromosome of Xanthobacter autotrophicus Py2.</title>
        <authorList>
            <consortium name="US DOE Joint Genome Institute"/>
            <person name="Copeland A."/>
            <person name="Lucas S."/>
            <person name="Lapidus A."/>
            <person name="Barry K."/>
            <person name="Glavina del Rio T."/>
            <person name="Hammon N."/>
            <person name="Israni S."/>
            <person name="Dalin E."/>
            <person name="Tice H."/>
            <person name="Pitluck S."/>
            <person name="Sims D."/>
            <person name="Brettin T."/>
            <person name="Bruce D."/>
            <person name="Detter J.C."/>
            <person name="Han C."/>
            <person name="Tapia R."/>
            <person name="Brainard J."/>
            <person name="Schmutz J."/>
            <person name="Larimer F."/>
            <person name="Land M."/>
            <person name="Hauser L."/>
            <person name="Kyrpides N."/>
            <person name="Kim E."/>
            <person name="Ensigns S.A."/>
            <person name="Richardson P."/>
        </authorList>
    </citation>
    <scope>NUCLEOTIDE SEQUENCE [LARGE SCALE GENOMIC DNA]</scope>
    <source>
        <strain evidence="2">ATCC BAA-1158 / Py2</strain>
    </source>
</reference>
<dbReference type="AlphaFoldDB" id="A7ICD1"/>
<evidence type="ECO:0000313" key="1">
    <source>
        <dbReference type="EMBL" id="ABS65674.1"/>
    </source>
</evidence>
<dbReference type="HOGENOM" id="CLU_2453903_0_0_5"/>
<dbReference type="SUPFAM" id="SSF110087">
    <property type="entry name" value="DR1885-like metal-binding protein"/>
    <property type="match status" value="1"/>
</dbReference>
<keyword evidence="2" id="KW-1185">Reference proteome</keyword>
<gene>
    <name evidence="1" type="ordered locus">Xaut_0416</name>
</gene>
<accession>A7ICD1</accession>
<dbReference type="EMBL" id="CP000781">
    <property type="protein sequence ID" value="ABS65674.1"/>
    <property type="molecule type" value="Genomic_DNA"/>
</dbReference>
<organism evidence="1 2">
    <name type="scientific">Xanthobacter autotrophicus (strain ATCC BAA-1158 / Py2)</name>
    <dbReference type="NCBI Taxonomy" id="78245"/>
    <lineage>
        <taxon>Bacteria</taxon>
        <taxon>Pseudomonadati</taxon>
        <taxon>Pseudomonadota</taxon>
        <taxon>Alphaproteobacteria</taxon>
        <taxon>Hyphomicrobiales</taxon>
        <taxon>Xanthobacteraceae</taxon>
        <taxon>Xanthobacter</taxon>
    </lineage>
</organism>
<dbReference type="KEGG" id="xau:Xaut_0416"/>
<dbReference type="STRING" id="78245.Xaut_0416"/>
<proteinExistence type="predicted"/>
<sequence>MTRGASCDASSGHTRCLRHVTIGSIKHKPIASIRSMAPAFKAGSIVVDHTWSPATPGGASVTAGDLTLKNQFQVESIGASESGHPHKSH</sequence>
<dbReference type="InterPro" id="IPR036182">
    <property type="entry name" value="PCuAC_sf"/>
</dbReference>
<evidence type="ECO:0000313" key="2">
    <source>
        <dbReference type="Proteomes" id="UP000002417"/>
    </source>
</evidence>
<name>A7ICD1_XANP2</name>